<evidence type="ECO:0000313" key="2">
    <source>
        <dbReference type="EMBL" id="KAK2963875.1"/>
    </source>
</evidence>
<keyword evidence="3" id="KW-1185">Reference proteome</keyword>
<evidence type="ECO:0000313" key="3">
    <source>
        <dbReference type="Proteomes" id="UP001281761"/>
    </source>
</evidence>
<feature type="region of interest" description="Disordered" evidence="1">
    <location>
        <begin position="81"/>
        <end position="111"/>
    </location>
</feature>
<comment type="caution">
    <text evidence="2">The sequence shown here is derived from an EMBL/GenBank/DDBJ whole genome shotgun (WGS) entry which is preliminary data.</text>
</comment>
<reference evidence="2 3" key="1">
    <citation type="journal article" date="2022" name="bioRxiv">
        <title>Genomics of Preaxostyla Flagellates Illuminates Evolutionary Transitions and the Path Towards Mitochondrial Loss.</title>
        <authorList>
            <person name="Novak L.V.F."/>
            <person name="Treitli S.C."/>
            <person name="Pyrih J."/>
            <person name="Halakuc P."/>
            <person name="Pipaliya S.V."/>
            <person name="Vacek V."/>
            <person name="Brzon O."/>
            <person name="Soukal P."/>
            <person name="Eme L."/>
            <person name="Dacks J.B."/>
            <person name="Karnkowska A."/>
            <person name="Elias M."/>
            <person name="Hampl V."/>
        </authorList>
    </citation>
    <scope>NUCLEOTIDE SEQUENCE [LARGE SCALE GENOMIC DNA]</scope>
    <source>
        <strain evidence="2">NAU3</strain>
        <tissue evidence="2">Gut</tissue>
    </source>
</reference>
<proteinExistence type="predicted"/>
<evidence type="ECO:0000256" key="1">
    <source>
        <dbReference type="SAM" id="MobiDB-lite"/>
    </source>
</evidence>
<feature type="compositionally biased region" description="Polar residues" evidence="1">
    <location>
        <begin position="94"/>
        <end position="111"/>
    </location>
</feature>
<accession>A0ABQ9YJP6</accession>
<name>A0ABQ9YJP6_9EUKA</name>
<gene>
    <name evidence="2" type="ORF">BLNAU_952</name>
</gene>
<sequence length="805" mass="87223">MGGTNADGVVACAMSLSASSLTNTTSTPPPSTFVPRFSILSQRLIRSSISHCSNHFSGTSGTDLSWAGNTLVSNSSFSHSLTASPPPIAEPATPSDTTSVEYVEGSQSGHSYKSDTPIVGNQIWIVSCTFTSFTMAVLIRQVPADVFIKSSSFLNGQSRSFSSGLFISYDSNDASDDSYTVTIFGNTFTNNSAGASSDGIHDHKIRNMAREISIGTFIVEKQQICEYGRLCQRVESSHRWESSQNLLVLLSFKGVFPGTSRKYDVTLETPQGTEIVLEDMEFDKTSGTATLPFANLSLSSSLHFGSEYKITNVKKSVSSSTSNTFDAGFDDEPFWSLWHFDICAILSEMLHASQNHTDAETLQKIHTAHPYRLNRQVEDDSSYLIQIIRLDVPESHISSRANNLIPLSFTTPAIPKLLFIVSTLNPENLNEAMLLITVDKIFAGLYSLVVFDESDPSKTPISLGQIAFPSSDGPKTEPLNVLVRPNGKISFGRTYTVLSLASSSLSVSHSSQTFQLPSLLQSASCALKLDNCDVLHLTIAGLGFPASEGFVLSIIEVDDDDVKNGTMFTLSGSFSEMEGETKHILTTTTDPAELQRAKRYEITQCSVMNRQTVLDGRIIFRVPKPPVLSAAEFAWASSSHTTFRLVLVGDDLPQDAVFVVKLDGFEEDVEVVFESTKRGVSAELALGWTDTINFNSSYDLLSVAQKDSPSISISCAGLSLQTLLCPDPSATFLKKKGVFEVEIVGAMLIPCGLSLEVSSIGSSKGEQKEEEVLPLSLSNSSLWNETYISLTIPSSSLASLSSHLE</sequence>
<dbReference type="Proteomes" id="UP001281761">
    <property type="component" value="Unassembled WGS sequence"/>
</dbReference>
<dbReference type="EMBL" id="JARBJD010000004">
    <property type="protein sequence ID" value="KAK2963875.1"/>
    <property type="molecule type" value="Genomic_DNA"/>
</dbReference>
<protein>
    <submittedName>
        <fullName evidence="2">Uncharacterized protein</fullName>
    </submittedName>
</protein>
<organism evidence="2 3">
    <name type="scientific">Blattamonas nauphoetae</name>
    <dbReference type="NCBI Taxonomy" id="2049346"/>
    <lineage>
        <taxon>Eukaryota</taxon>
        <taxon>Metamonada</taxon>
        <taxon>Preaxostyla</taxon>
        <taxon>Oxymonadida</taxon>
        <taxon>Blattamonas</taxon>
    </lineage>
</organism>